<evidence type="ECO:0000256" key="1">
    <source>
        <dbReference type="SAM" id="Phobius"/>
    </source>
</evidence>
<dbReference type="KEGG" id="maqu:Maq22A_c19090"/>
<evidence type="ECO:0000313" key="3">
    <source>
        <dbReference type="Proteomes" id="UP000061432"/>
    </source>
</evidence>
<organism evidence="2 3">
    <name type="scientific">Methylobacterium aquaticum</name>
    <dbReference type="NCBI Taxonomy" id="270351"/>
    <lineage>
        <taxon>Bacteria</taxon>
        <taxon>Pseudomonadati</taxon>
        <taxon>Pseudomonadota</taxon>
        <taxon>Alphaproteobacteria</taxon>
        <taxon>Hyphomicrobiales</taxon>
        <taxon>Methylobacteriaceae</taxon>
        <taxon>Methylobacterium</taxon>
    </lineage>
</organism>
<dbReference type="STRING" id="270351.Maq22A_c19090"/>
<reference evidence="2 3" key="1">
    <citation type="journal article" date="2015" name="Genome Announc.">
        <title>Complete Genome Sequence of Methylobacterium aquaticum Strain 22A, Isolated from Racomitrium japonicum Moss.</title>
        <authorList>
            <person name="Tani A."/>
            <person name="Ogura Y."/>
            <person name="Hayashi T."/>
            <person name="Kimbara K."/>
        </authorList>
    </citation>
    <scope>NUCLEOTIDE SEQUENCE [LARGE SCALE GENOMIC DNA]</scope>
    <source>
        <strain evidence="2 3">MA-22A</strain>
    </source>
</reference>
<reference evidence="3" key="2">
    <citation type="submission" date="2015-01" db="EMBL/GenBank/DDBJ databases">
        <title>Complete genome sequence of Methylobacterium aquaticum strain 22A.</title>
        <authorList>
            <person name="Tani A."/>
            <person name="Ogura Y."/>
            <person name="Hayashi T."/>
        </authorList>
    </citation>
    <scope>NUCLEOTIDE SEQUENCE [LARGE SCALE GENOMIC DNA]</scope>
    <source>
        <strain evidence="3">MA-22A</strain>
    </source>
</reference>
<keyword evidence="1" id="KW-1133">Transmembrane helix</keyword>
<keyword evidence="1" id="KW-0812">Transmembrane</keyword>
<dbReference type="PATRIC" id="fig|270351.10.peg.3688"/>
<protein>
    <submittedName>
        <fullName evidence="2">Uncharacterized protein</fullName>
    </submittedName>
</protein>
<sequence length="54" mass="6250">MFWFRLLRLPPNMLSPAMSPALENRLLQYREVAAVFLSSGLFFAGLLCWAWMVS</sequence>
<dbReference type="RefSeq" id="WP_167543927.1">
    <property type="nucleotide sequence ID" value="NZ_AP014704.1"/>
</dbReference>
<proteinExistence type="predicted"/>
<dbReference type="AlphaFoldDB" id="A0A0C6FUT5"/>
<name>A0A0C6FUT5_9HYPH</name>
<keyword evidence="1" id="KW-0472">Membrane</keyword>
<accession>A0A0C6FUT5</accession>
<evidence type="ECO:0000313" key="2">
    <source>
        <dbReference type="EMBL" id="BAQ46895.1"/>
    </source>
</evidence>
<dbReference type="EMBL" id="AP014704">
    <property type="protein sequence ID" value="BAQ46895.1"/>
    <property type="molecule type" value="Genomic_DNA"/>
</dbReference>
<feature type="transmembrane region" description="Helical" evidence="1">
    <location>
        <begin position="32"/>
        <end position="52"/>
    </location>
</feature>
<gene>
    <name evidence="2" type="ORF">Maq22A_c19090</name>
</gene>
<dbReference type="Proteomes" id="UP000061432">
    <property type="component" value="Chromosome"/>
</dbReference>